<comment type="caution">
    <text evidence="2">The sequence shown here is derived from an EMBL/GenBank/DDBJ whole genome shotgun (WGS) entry which is preliminary data.</text>
</comment>
<reference evidence="2" key="1">
    <citation type="submission" date="2019-08" db="EMBL/GenBank/DDBJ databases">
        <authorList>
            <person name="Kucharzyk K."/>
            <person name="Murdoch R.W."/>
            <person name="Higgins S."/>
            <person name="Loffler F."/>
        </authorList>
    </citation>
    <scope>NUCLEOTIDE SEQUENCE</scope>
</reference>
<sequence>MYYGLKNPNRKQEFINRMNQQIKVNENLIKGLETCEPFIRAFNGKVANSKLIKAIYTAENPNNLSYSITEKRGCKGIAIGISDNNHRMYASVEGKTWNYLTSYNCVFLLPTTKPDENSQDRINADEAIKQIEIEKEYLTILIQECKADLQMYDEEITAWEELERQIEAYEQKFSPNLRGTITMSAR</sequence>
<keyword evidence="1" id="KW-0175">Coiled coil</keyword>
<dbReference type="EMBL" id="VSSQ01000800">
    <property type="protein sequence ID" value="MPM01507.1"/>
    <property type="molecule type" value="Genomic_DNA"/>
</dbReference>
<accession>A0A644WDA2</accession>
<organism evidence="2">
    <name type="scientific">bioreactor metagenome</name>
    <dbReference type="NCBI Taxonomy" id="1076179"/>
    <lineage>
        <taxon>unclassified sequences</taxon>
        <taxon>metagenomes</taxon>
        <taxon>ecological metagenomes</taxon>
    </lineage>
</organism>
<name>A0A644WDA2_9ZZZZ</name>
<evidence type="ECO:0000256" key="1">
    <source>
        <dbReference type="SAM" id="Coils"/>
    </source>
</evidence>
<dbReference type="AlphaFoldDB" id="A0A644WDA2"/>
<proteinExistence type="predicted"/>
<protein>
    <submittedName>
        <fullName evidence="2">Uncharacterized protein</fullName>
    </submittedName>
</protein>
<gene>
    <name evidence="2" type="ORF">SDC9_47747</name>
</gene>
<evidence type="ECO:0000313" key="2">
    <source>
        <dbReference type="EMBL" id="MPM01507.1"/>
    </source>
</evidence>
<feature type="coiled-coil region" evidence="1">
    <location>
        <begin position="142"/>
        <end position="172"/>
    </location>
</feature>